<dbReference type="AlphaFoldDB" id="A0A5B7X1I8"/>
<dbReference type="InterPro" id="IPR052928">
    <property type="entry name" value="Desiccation-related_membrane"/>
</dbReference>
<dbReference type="InterPro" id="IPR024623">
    <property type="entry name" value="YtxH"/>
</dbReference>
<name>A0A5B7X1I8_9FLAO</name>
<evidence type="ECO:0000313" key="2">
    <source>
        <dbReference type="EMBL" id="QCY68548.1"/>
    </source>
</evidence>
<proteinExistence type="predicted"/>
<dbReference type="PANTHER" id="PTHR35792:SF2">
    <property type="entry name" value="GENERAL STRESS PROTEIN"/>
    <property type="match status" value="1"/>
</dbReference>
<organism evidence="2 3">
    <name type="scientific">Antarcticibacterium flavum</name>
    <dbReference type="NCBI Taxonomy" id="2058175"/>
    <lineage>
        <taxon>Bacteria</taxon>
        <taxon>Pseudomonadati</taxon>
        <taxon>Bacteroidota</taxon>
        <taxon>Flavobacteriia</taxon>
        <taxon>Flavobacteriales</taxon>
        <taxon>Flavobacteriaceae</taxon>
        <taxon>Antarcticibacterium</taxon>
    </lineage>
</organism>
<feature type="compositionally biased region" description="Basic and acidic residues" evidence="1">
    <location>
        <begin position="76"/>
        <end position="95"/>
    </location>
</feature>
<keyword evidence="3" id="KW-1185">Reference proteome</keyword>
<dbReference type="OrthoDB" id="676025at2"/>
<evidence type="ECO:0000313" key="3">
    <source>
        <dbReference type="Proteomes" id="UP000309016"/>
    </source>
</evidence>
<reference evidence="2 3" key="1">
    <citation type="submission" date="2019-06" db="EMBL/GenBank/DDBJ databases">
        <title>Complete genome sequence of Antarcticibacterium flavum KCTC 52984T from an Antarctic marine sediment.</title>
        <authorList>
            <person name="Lee Y.M."/>
            <person name="Shin S.C."/>
        </authorList>
    </citation>
    <scope>NUCLEOTIDE SEQUENCE [LARGE SCALE GENOMIC DNA]</scope>
    <source>
        <strain evidence="2 3">KCTC 52984</strain>
    </source>
</reference>
<feature type="region of interest" description="Disordered" evidence="1">
    <location>
        <begin position="73"/>
        <end position="95"/>
    </location>
</feature>
<accession>A0A5B7X1I8</accession>
<dbReference type="EMBL" id="CP040812">
    <property type="protein sequence ID" value="QCY68548.1"/>
    <property type="molecule type" value="Genomic_DNA"/>
</dbReference>
<dbReference type="Pfam" id="PF12732">
    <property type="entry name" value="YtxH"/>
    <property type="match status" value="1"/>
</dbReference>
<dbReference type="RefSeq" id="WP_139065128.1">
    <property type="nucleotide sequence ID" value="NZ_CP040812.1"/>
</dbReference>
<dbReference type="KEGG" id="afla:FHG64_03595"/>
<gene>
    <name evidence="2" type="ORF">FHG64_03595</name>
</gene>
<dbReference type="PANTHER" id="PTHR35792">
    <property type="entry name" value="GENERAL STRESS PROTEIN"/>
    <property type="match status" value="1"/>
</dbReference>
<dbReference type="Proteomes" id="UP000309016">
    <property type="component" value="Chromosome"/>
</dbReference>
<evidence type="ECO:0000256" key="1">
    <source>
        <dbReference type="SAM" id="MobiDB-lite"/>
    </source>
</evidence>
<protein>
    <submittedName>
        <fullName evidence="2">YtxH domain-containing protein</fullName>
    </submittedName>
</protein>
<sequence length="95" mass="10136">MKAGKLLIGLVSGAAAGAALGLLFAPKKGTETRRSITETGDNYLKEVKKSFNDFADNLNHKVEAITSKSKATLSKSKTDEKINKAKADLHDMKAS</sequence>